<dbReference type="GO" id="GO:0003677">
    <property type="term" value="F:DNA binding"/>
    <property type="evidence" value="ECO:0007669"/>
    <property type="project" value="UniProtKB-KW"/>
</dbReference>
<evidence type="ECO:0000256" key="4">
    <source>
        <dbReference type="ARBA" id="ARBA00022801"/>
    </source>
</evidence>
<dbReference type="FunFam" id="3.40.470.10:FF:000005">
    <property type="entry name" value="Single-strand selective monofunctional uracil DNA glycosylase"/>
    <property type="match status" value="1"/>
</dbReference>
<dbReference type="Pfam" id="PF00383">
    <property type="entry name" value="dCMP_cyt_deam_1"/>
    <property type="match status" value="1"/>
</dbReference>
<dbReference type="Pfam" id="PF03167">
    <property type="entry name" value="UDG"/>
    <property type="match status" value="1"/>
</dbReference>
<sequence>METEVVSSFFTKSYQNISERFLDLADELNLSLEQFQLPKKVEVVYNPTIYAREPFEMYVRKYCNTPKPILFFGMNPGPFGMSQTGVPFGEIESVRDWLGITGQVGKPPVEIRGREVLGFQCKKTEASGKKFWGLFKNLCTTPENFFRSSFVYNYLPQQWMTRSGSNLTPGECKKAEVEELYRICDPVFHKVLELYEVEIIVAIGKFCETRAKETIKKYSLTRPVKILYLQHPSPRVVNNNNWVEKTTEFLTDNDLLKFILSELGSFNMADFMKRALELASEALSAQEVPVGCVFVINSEIIAESRNIVNATHNPTRHAEINCIDSVIEHCKTNDIDYMSYFQNVSVYVTVEPCIMCAAALSNLRVKEVVYGCANDRFGGKTVLDISNFYEYNYNLVGNLMANEAMALLK</sequence>
<dbReference type="SUPFAM" id="SSF53927">
    <property type="entry name" value="Cytidine deaminase-like"/>
    <property type="match status" value="1"/>
</dbReference>
<evidence type="ECO:0000256" key="7">
    <source>
        <dbReference type="ARBA" id="ARBA00023242"/>
    </source>
</evidence>
<reference evidence="9" key="1">
    <citation type="submission" date="2020-08" db="EMBL/GenBank/DDBJ databases">
        <title>Spodoptera exigua strain:BAW_Kor-Di-RS1 Genome sequencing and assembly.</title>
        <authorList>
            <person name="Kim J."/>
            <person name="Nam H.Y."/>
            <person name="Kwon M."/>
            <person name="Choi J.H."/>
            <person name="Cho S.R."/>
            <person name="Kim G.-H."/>
        </authorList>
    </citation>
    <scope>NUCLEOTIDE SEQUENCE</scope>
    <source>
        <strain evidence="9">BAW_Kor-Di-RS1</strain>
        <tissue evidence="9">Whole-body</tissue>
    </source>
</reference>
<name>A0A835GG77_SPOEX</name>
<feature type="non-terminal residue" evidence="9">
    <location>
        <position position="1"/>
    </location>
</feature>
<comment type="caution">
    <text evidence="9">The sequence shown here is derived from an EMBL/GenBank/DDBJ whole genome shotgun (WGS) entry which is preliminary data.</text>
</comment>
<dbReference type="GO" id="GO:0017065">
    <property type="term" value="F:single-strand selective uracil DNA N-glycosylase activity"/>
    <property type="evidence" value="ECO:0007669"/>
    <property type="project" value="InterPro"/>
</dbReference>
<feature type="domain" description="CMP/dCMP-type deaminase" evidence="8">
    <location>
        <begin position="266"/>
        <end position="381"/>
    </location>
</feature>
<gene>
    <name evidence="9" type="ORF">HW555_007715</name>
</gene>
<evidence type="ECO:0000256" key="3">
    <source>
        <dbReference type="ARBA" id="ARBA00022763"/>
    </source>
</evidence>
<comment type="subcellular location">
    <subcellularLocation>
        <location evidence="1">Nucleus</location>
    </subcellularLocation>
</comment>
<evidence type="ECO:0000256" key="2">
    <source>
        <dbReference type="ARBA" id="ARBA00007889"/>
    </source>
</evidence>
<organism evidence="9 10">
    <name type="scientific">Spodoptera exigua</name>
    <name type="common">Beet armyworm</name>
    <name type="synonym">Noctua fulgens</name>
    <dbReference type="NCBI Taxonomy" id="7107"/>
    <lineage>
        <taxon>Eukaryota</taxon>
        <taxon>Metazoa</taxon>
        <taxon>Ecdysozoa</taxon>
        <taxon>Arthropoda</taxon>
        <taxon>Hexapoda</taxon>
        <taxon>Insecta</taxon>
        <taxon>Pterygota</taxon>
        <taxon>Neoptera</taxon>
        <taxon>Endopterygota</taxon>
        <taxon>Lepidoptera</taxon>
        <taxon>Glossata</taxon>
        <taxon>Ditrysia</taxon>
        <taxon>Noctuoidea</taxon>
        <taxon>Noctuidae</taxon>
        <taxon>Amphipyrinae</taxon>
        <taxon>Spodoptera</taxon>
    </lineage>
</organism>
<dbReference type="Gene3D" id="3.40.470.10">
    <property type="entry name" value="Uracil-DNA glycosylase-like domain"/>
    <property type="match status" value="1"/>
</dbReference>
<dbReference type="InterPro" id="IPR005122">
    <property type="entry name" value="Uracil-DNA_glycosylase-like"/>
</dbReference>
<dbReference type="InterPro" id="IPR002125">
    <property type="entry name" value="CMP_dCMP_dom"/>
</dbReference>
<evidence type="ECO:0000259" key="8">
    <source>
        <dbReference type="PROSITE" id="PS51747"/>
    </source>
</evidence>
<keyword evidence="6" id="KW-0234">DNA repair</keyword>
<dbReference type="PANTHER" id="PTHR13235:SF2">
    <property type="entry name" value="SINGLE-STRAND SELECTIVE MONOFUNCTIONAL URACIL DNA GLYCOSYLASE"/>
    <property type="match status" value="1"/>
</dbReference>
<accession>A0A835GG77</accession>
<evidence type="ECO:0000256" key="6">
    <source>
        <dbReference type="ARBA" id="ARBA00023204"/>
    </source>
</evidence>
<dbReference type="PROSITE" id="PS51747">
    <property type="entry name" value="CYT_DCMP_DEAMINASES_2"/>
    <property type="match status" value="1"/>
</dbReference>
<dbReference type="GO" id="GO:0000703">
    <property type="term" value="F:oxidized pyrimidine nucleobase lesion DNA N-glycosylase activity"/>
    <property type="evidence" value="ECO:0007669"/>
    <property type="project" value="TreeGrafter"/>
</dbReference>
<dbReference type="SUPFAM" id="SSF52141">
    <property type="entry name" value="Uracil-DNA glycosylase-like"/>
    <property type="match status" value="1"/>
</dbReference>
<evidence type="ECO:0000256" key="5">
    <source>
        <dbReference type="ARBA" id="ARBA00023125"/>
    </source>
</evidence>
<proteinExistence type="inferred from homology"/>
<keyword evidence="3" id="KW-0227">DNA damage</keyword>
<comment type="similarity">
    <text evidence="2">Belongs to the uracil-DNA glycosylase (UDG) superfamily. SMUG1 family.</text>
</comment>
<evidence type="ECO:0000256" key="1">
    <source>
        <dbReference type="ARBA" id="ARBA00004123"/>
    </source>
</evidence>
<evidence type="ECO:0000313" key="10">
    <source>
        <dbReference type="Proteomes" id="UP000648187"/>
    </source>
</evidence>
<keyword evidence="5" id="KW-0238">DNA-binding</keyword>
<dbReference type="GO" id="GO:0005634">
    <property type="term" value="C:nucleus"/>
    <property type="evidence" value="ECO:0007669"/>
    <property type="project" value="UniProtKB-SubCell"/>
</dbReference>
<dbReference type="InterPro" id="IPR039134">
    <property type="entry name" value="SMUG1"/>
</dbReference>
<dbReference type="PANTHER" id="PTHR13235">
    <property type="entry name" value="SINGLE-STRAND SELECTIVE MONOFUNCTIONAL URACIL DNA GLYCOSYLASE"/>
    <property type="match status" value="1"/>
</dbReference>
<keyword evidence="4" id="KW-0378">Hydrolase</keyword>
<dbReference type="CDD" id="cd01285">
    <property type="entry name" value="nucleoside_deaminase"/>
    <property type="match status" value="1"/>
</dbReference>
<dbReference type="AlphaFoldDB" id="A0A835GG77"/>
<keyword evidence="7" id="KW-0539">Nucleus</keyword>
<evidence type="ECO:0000313" key="9">
    <source>
        <dbReference type="EMBL" id="KAF9414318.1"/>
    </source>
</evidence>
<dbReference type="EMBL" id="JACKWZ010000136">
    <property type="protein sequence ID" value="KAF9414318.1"/>
    <property type="molecule type" value="Genomic_DNA"/>
</dbReference>
<dbReference type="Proteomes" id="UP000648187">
    <property type="component" value="Unassembled WGS sequence"/>
</dbReference>
<dbReference type="InterPro" id="IPR016193">
    <property type="entry name" value="Cytidine_deaminase-like"/>
</dbReference>
<keyword evidence="10" id="KW-1185">Reference proteome</keyword>
<dbReference type="CDD" id="cd19374">
    <property type="entry name" value="UDG-F3_SMUG1-like"/>
    <property type="match status" value="1"/>
</dbReference>
<protein>
    <recommendedName>
        <fullName evidence="8">CMP/dCMP-type deaminase domain-containing protein</fullName>
    </recommendedName>
</protein>
<dbReference type="GO" id="GO:0006284">
    <property type="term" value="P:base-excision repair"/>
    <property type="evidence" value="ECO:0007669"/>
    <property type="project" value="InterPro"/>
</dbReference>
<dbReference type="InterPro" id="IPR036895">
    <property type="entry name" value="Uracil-DNA_glycosylase-like_sf"/>
</dbReference>
<dbReference type="Gene3D" id="3.40.140.10">
    <property type="entry name" value="Cytidine Deaminase, domain 2"/>
    <property type="match status" value="1"/>
</dbReference>